<evidence type="ECO:0000313" key="4">
    <source>
        <dbReference type="Proteomes" id="UP000444174"/>
    </source>
</evidence>
<comment type="caution">
    <text evidence="3">The sequence shown here is derived from an EMBL/GenBank/DDBJ whole genome shotgun (WGS) entry which is preliminary data.</text>
</comment>
<gene>
    <name evidence="3" type="ORF">GFB49_04955</name>
</gene>
<accession>A0A843YES0</accession>
<keyword evidence="4" id="KW-1185">Reference proteome</keyword>
<name>A0A843YES0_9RHOB</name>
<feature type="domain" description="Phasin" evidence="2">
    <location>
        <begin position="32"/>
        <end position="121"/>
    </location>
</feature>
<evidence type="ECO:0000256" key="1">
    <source>
        <dbReference type="SAM" id="MobiDB-lite"/>
    </source>
</evidence>
<dbReference type="InterPro" id="IPR018968">
    <property type="entry name" value="Phasin"/>
</dbReference>
<dbReference type="Pfam" id="PF09361">
    <property type="entry name" value="Phasin_2"/>
    <property type="match status" value="1"/>
</dbReference>
<dbReference type="EMBL" id="WIBF01000002">
    <property type="protein sequence ID" value="MQQ07792.1"/>
    <property type="molecule type" value="Genomic_DNA"/>
</dbReference>
<dbReference type="AlphaFoldDB" id="A0A843YES0"/>
<sequence>MSQLKPSSNYPASLVESLKNVKLPLAENSIYSAQIEQFWDAQEKMLEETEAFAQHWFERRHEAVRTALETARNVSEANPSEPTEAIQNLTEWQRNSAARLVADAQEWLEIMTRCATYVAETEAEAVDKTVDDVTARARSATKSSNSDPV</sequence>
<proteinExistence type="predicted"/>
<dbReference type="RefSeq" id="WP_153214706.1">
    <property type="nucleotide sequence ID" value="NZ_WIBF01000002.1"/>
</dbReference>
<evidence type="ECO:0000313" key="3">
    <source>
        <dbReference type="EMBL" id="MQQ07792.1"/>
    </source>
</evidence>
<organism evidence="3 4">
    <name type="scientific">Tritonibacter litoralis</name>
    <dbReference type="NCBI Taxonomy" id="2662264"/>
    <lineage>
        <taxon>Bacteria</taxon>
        <taxon>Pseudomonadati</taxon>
        <taxon>Pseudomonadota</taxon>
        <taxon>Alphaproteobacteria</taxon>
        <taxon>Rhodobacterales</taxon>
        <taxon>Paracoccaceae</taxon>
        <taxon>Tritonibacter</taxon>
    </lineage>
</organism>
<evidence type="ECO:0000259" key="2">
    <source>
        <dbReference type="Pfam" id="PF09361"/>
    </source>
</evidence>
<dbReference type="Proteomes" id="UP000444174">
    <property type="component" value="Unassembled WGS sequence"/>
</dbReference>
<reference evidence="3 4" key="1">
    <citation type="submission" date="2019-10" db="EMBL/GenBank/DDBJ databases">
        <title>Epibacterium sp. nov., isolated from seawater.</title>
        <authorList>
            <person name="Zhang X."/>
            <person name="Li N."/>
        </authorList>
    </citation>
    <scope>NUCLEOTIDE SEQUENCE [LARGE SCALE GENOMIC DNA]</scope>
    <source>
        <strain evidence="3 4">SM1979</strain>
    </source>
</reference>
<feature type="compositionally biased region" description="Polar residues" evidence="1">
    <location>
        <begin position="140"/>
        <end position="149"/>
    </location>
</feature>
<feature type="region of interest" description="Disordered" evidence="1">
    <location>
        <begin position="130"/>
        <end position="149"/>
    </location>
</feature>
<protein>
    <recommendedName>
        <fullName evidence="2">Phasin domain-containing protein</fullName>
    </recommendedName>
</protein>